<dbReference type="AlphaFoldDB" id="A0AAE0VK95"/>
<sequence>MAGVLFIFLYWLGRGVWSLFNILDPFVDYVFQYAQGHSAIAKNDVMEFGQIE</sequence>
<reference evidence="1" key="2">
    <citation type="journal article" date="2021" name="Genome Biol. Evol.">
        <title>Developing a high-quality reference genome for a parasitic bivalve with doubly uniparental inheritance (Bivalvia: Unionida).</title>
        <authorList>
            <person name="Smith C.H."/>
        </authorList>
    </citation>
    <scope>NUCLEOTIDE SEQUENCE</scope>
    <source>
        <strain evidence="1">CHS0354</strain>
        <tissue evidence="1">Mantle</tissue>
    </source>
</reference>
<dbReference type="EMBL" id="JAEAOA010001769">
    <property type="protein sequence ID" value="KAK3579825.1"/>
    <property type="molecule type" value="Genomic_DNA"/>
</dbReference>
<protein>
    <submittedName>
        <fullName evidence="1">Uncharacterized protein</fullName>
    </submittedName>
</protein>
<accession>A0AAE0VK95</accession>
<gene>
    <name evidence="1" type="ORF">CHS0354_029555</name>
</gene>
<comment type="caution">
    <text evidence="1">The sequence shown here is derived from an EMBL/GenBank/DDBJ whole genome shotgun (WGS) entry which is preliminary data.</text>
</comment>
<reference evidence="1" key="1">
    <citation type="journal article" date="2021" name="Genome Biol. Evol.">
        <title>A High-Quality Reference Genome for a Parasitic Bivalve with Doubly Uniparental Inheritance (Bivalvia: Unionida).</title>
        <authorList>
            <person name="Smith C.H."/>
        </authorList>
    </citation>
    <scope>NUCLEOTIDE SEQUENCE</scope>
    <source>
        <strain evidence="1">CHS0354</strain>
    </source>
</reference>
<name>A0AAE0VK95_9BIVA</name>
<evidence type="ECO:0000313" key="2">
    <source>
        <dbReference type="Proteomes" id="UP001195483"/>
    </source>
</evidence>
<dbReference type="Proteomes" id="UP001195483">
    <property type="component" value="Unassembled WGS sequence"/>
</dbReference>
<organism evidence="1 2">
    <name type="scientific">Potamilus streckersoni</name>
    <dbReference type="NCBI Taxonomy" id="2493646"/>
    <lineage>
        <taxon>Eukaryota</taxon>
        <taxon>Metazoa</taxon>
        <taxon>Spiralia</taxon>
        <taxon>Lophotrochozoa</taxon>
        <taxon>Mollusca</taxon>
        <taxon>Bivalvia</taxon>
        <taxon>Autobranchia</taxon>
        <taxon>Heteroconchia</taxon>
        <taxon>Palaeoheterodonta</taxon>
        <taxon>Unionida</taxon>
        <taxon>Unionoidea</taxon>
        <taxon>Unionidae</taxon>
        <taxon>Ambleminae</taxon>
        <taxon>Lampsilini</taxon>
        <taxon>Potamilus</taxon>
    </lineage>
</organism>
<feature type="non-terminal residue" evidence="1">
    <location>
        <position position="52"/>
    </location>
</feature>
<proteinExistence type="predicted"/>
<keyword evidence="2" id="KW-1185">Reference proteome</keyword>
<reference evidence="1" key="3">
    <citation type="submission" date="2023-05" db="EMBL/GenBank/DDBJ databases">
        <authorList>
            <person name="Smith C.H."/>
        </authorList>
    </citation>
    <scope>NUCLEOTIDE SEQUENCE</scope>
    <source>
        <strain evidence="1">CHS0354</strain>
        <tissue evidence="1">Mantle</tissue>
    </source>
</reference>
<evidence type="ECO:0000313" key="1">
    <source>
        <dbReference type="EMBL" id="KAK3579825.1"/>
    </source>
</evidence>